<reference evidence="2 3" key="1">
    <citation type="submission" date="2024-09" db="EMBL/GenBank/DDBJ databases">
        <authorList>
            <person name="Sun Q."/>
            <person name="Mori K."/>
        </authorList>
    </citation>
    <scope>NUCLEOTIDE SEQUENCE [LARGE SCALE GENOMIC DNA]</scope>
    <source>
        <strain evidence="2 3">CGMCC 1.15906</strain>
    </source>
</reference>
<protein>
    <submittedName>
        <fullName evidence="2">Nuclear transport factor 2 family protein</fullName>
    </submittedName>
</protein>
<evidence type="ECO:0000259" key="1">
    <source>
        <dbReference type="Pfam" id="PF12680"/>
    </source>
</evidence>
<sequence>MPAVNDDALSTVEAYHQAWTSGDVDKALTYLSDDVRCFAPDENVTTKAEWREYLASFVPMLTAAPEHSRMTAGPRVALWYFPQTAETTTTLASELFTVQAGQIVEIRLAFDRLGYIPRDRQPA</sequence>
<accession>A0ABV6QFK3</accession>
<evidence type="ECO:0000313" key="3">
    <source>
        <dbReference type="Proteomes" id="UP001589890"/>
    </source>
</evidence>
<name>A0ABV6QFK3_9ACTN</name>
<dbReference type="RefSeq" id="WP_380044115.1">
    <property type="nucleotide sequence ID" value="NZ_JBHLTC010000005.1"/>
</dbReference>
<feature type="domain" description="SnoaL-like" evidence="1">
    <location>
        <begin position="12"/>
        <end position="106"/>
    </location>
</feature>
<dbReference type="Gene3D" id="3.10.450.50">
    <property type="match status" value="1"/>
</dbReference>
<dbReference type="Proteomes" id="UP001589890">
    <property type="component" value="Unassembled WGS sequence"/>
</dbReference>
<dbReference type="Pfam" id="PF12680">
    <property type="entry name" value="SnoaL_2"/>
    <property type="match status" value="1"/>
</dbReference>
<keyword evidence="3" id="KW-1185">Reference proteome</keyword>
<proteinExistence type="predicted"/>
<evidence type="ECO:0000313" key="2">
    <source>
        <dbReference type="EMBL" id="MFC0623415.1"/>
    </source>
</evidence>
<dbReference type="InterPro" id="IPR037401">
    <property type="entry name" value="SnoaL-like"/>
</dbReference>
<organism evidence="2 3">
    <name type="scientific">Kribbella deserti</name>
    <dbReference type="NCBI Taxonomy" id="1926257"/>
    <lineage>
        <taxon>Bacteria</taxon>
        <taxon>Bacillati</taxon>
        <taxon>Actinomycetota</taxon>
        <taxon>Actinomycetes</taxon>
        <taxon>Propionibacteriales</taxon>
        <taxon>Kribbellaceae</taxon>
        <taxon>Kribbella</taxon>
    </lineage>
</organism>
<dbReference type="EMBL" id="JBHLTC010000005">
    <property type="protein sequence ID" value="MFC0623415.1"/>
    <property type="molecule type" value="Genomic_DNA"/>
</dbReference>
<dbReference type="SUPFAM" id="SSF54427">
    <property type="entry name" value="NTF2-like"/>
    <property type="match status" value="1"/>
</dbReference>
<comment type="caution">
    <text evidence="2">The sequence shown here is derived from an EMBL/GenBank/DDBJ whole genome shotgun (WGS) entry which is preliminary data.</text>
</comment>
<gene>
    <name evidence="2" type="ORF">ACFFGN_05035</name>
</gene>
<dbReference type="InterPro" id="IPR032710">
    <property type="entry name" value="NTF2-like_dom_sf"/>
</dbReference>